<comment type="caution">
    <text evidence="3">The sequence shown here is derived from an EMBL/GenBank/DDBJ whole genome shotgun (WGS) entry which is preliminary data.</text>
</comment>
<name>A0A254N9P0_9BURK</name>
<dbReference type="Gene3D" id="2.60.40.10">
    <property type="entry name" value="Immunoglobulins"/>
    <property type="match status" value="1"/>
</dbReference>
<feature type="region of interest" description="Disordered" evidence="1">
    <location>
        <begin position="55"/>
        <end position="75"/>
    </location>
</feature>
<dbReference type="RefSeq" id="WP_088483758.1">
    <property type="nucleotide sequence ID" value="NZ_NISI01000005.1"/>
</dbReference>
<dbReference type="Proteomes" id="UP000197446">
    <property type="component" value="Unassembled WGS sequence"/>
</dbReference>
<keyword evidence="4" id="KW-1185">Reference proteome</keyword>
<feature type="chain" id="PRO_5013055496" evidence="2">
    <location>
        <begin position="41"/>
        <end position="702"/>
    </location>
</feature>
<evidence type="ECO:0000256" key="2">
    <source>
        <dbReference type="SAM" id="SignalP"/>
    </source>
</evidence>
<dbReference type="InterPro" id="IPR013783">
    <property type="entry name" value="Ig-like_fold"/>
</dbReference>
<evidence type="ECO:0000256" key="1">
    <source>
        <dbReference type="SAM" id="MobiDB-lite"/>
    </source>
</evidence>
<organism evidence="3 4">
    <name type="scientific">Roseateles puraquae</name>
    <dbReference type="NCBI Taxonomy" id="431059"/>
    <lineage>
        <taxon>Bacteria</taxon>
        <taxon>Pseudomonadati</taxon>
        <taxon>Pseudomonadota</taxon>
        <taxon>Betaproteobacteria</taxon>
        <taxon>Burkholderiales</taxon>
        <taxon>Sphaerotilaceae</taxon>
        <taxon>Roseateles</taxon>
    </lineage>
</organism>
<sequence length="702" mass="74417">MSRRGWPSPAPRRAAHRLTVRARGLLVTLLGLAMAERAWAQAAVAPAAPAPYVDRVLDDGPQPDPAPGAGADARSGWPRGVVMDYALTQATGLNAPAQSLSLRAYLEPPGYGALSLACLAEFGRADRRQAGCAKARFDWRRVPMDADAWADLAAGDILALAPDVGQGYARVLAPPLPLTGASAQWHRGETASLNLAAGRASSPTAFSPISAWAGSDEAAGWPLAVRRARVVSGGGQLRLGDPSPGATHLDLAAQLLDARDVPADTSGQNRPGLARTRAVWVTAAWEGNAPWSGTAASAELPPAERPGGMRVQASLLRSQTSAALDRARAAPWGGWLEADWRTERLSHNAGVYHLQPGLQWGTAPVLADLQGGYWRARMQTRRWFAGWTVEASRPTTRATAGSRYASAYGSWRLDARQSVGATVSARDGSGRGQSLQLRWDALSSWGQTTARLERLDTAVGRTQFIGADHAWHSTTTRLLTTSLGWQHSGIAGNTGGEWSWGVLFSDAPLSRLQIDLSLTGTLGPQRRTWFADVAAQWQLHPDWSLALRYARTGTISNAPTVTSPLETALTPAATSTQQHFAQVLLRFQAQAGLAVAPLGGRAGDGAGDIQGTVYLDADANGRQDAGEHGAADVVVVLDGRYLTRTDGAGQFSFGPVAAGRHTLQVQTETVPLPWAPPQPSLQTVWVPVRSVARVPLGLPPLR</sequence>
<proteinExistence type="predicted"/>
<dbReference type="SUPFAM" id="SSF117074">
    <property type="entry name" value="Hypothetical protein PA1324"/>
    <property type="match status" value="1"/>
</dbReference>
<dbReference type="OrthoDB" id="8826203at2"/>
<protein>
    <submittedName>
        <fullName evidence="3">Uncharacterized protein</fullName>
    </submittedName>
</protein>
<accession>A0A254N9P0</accession>
<evidence type="ECO:0000313" key="4">
    <source>
        <dbReference type="Proteomes" id="UP000197446"/>
    </source>
</evidence>
<dbReference type="AlphaFoldDB" id="A0A254N9P0"/>
<dbReference type="EMBL" id="NISI01000005">
    <property type="protein sequence ID" value="OWR03522.1"/>
    <property type="molecule type" value="Genomic_DNA"/>
</dbReference>
<feature type="signal peptide" evidence="2">
    <location>
        <begin position="1"/>
        <end position="40"/>
    </location>
</feature>
<keyword evidence="2" id="KW-0732">Signal</keyword>
<gene>
    <name evidence="3" type="ORF">CDO81_13580</name>
</gene>
<evidence type="ECO:0000313" key="3">
    <source>
        <dbReference type="EMBL" id="OWR03522.1"/>
    </source>
</evidence>
<reference evidence="3 4" key="1">
    <citation type="journal article" date="2007" name="Int. J. Syst. Evol. Microbiol.">
        <title>Description of Pelomonas aquatica sp. nov. and Pelomonas puraquae sp. nov., isolated from industrial and haemodialysis water.</title>
        <authorList>
            <person name="Gomila M."/>
            <person name="Bowien B."/>
            <person name="Falsen E."/>
            <person name="Moore E.R."/>
            <person name="Lalucat J."/>
        </authorList>
    </citation>
    <scope>NUCLEOTIDE SEQUENCE [LARGE SCALE GENOMIC DNA]</scope>
    <source>
        <strain evidence="3 4">CCUG 52769</strain>
    </source>
</reference>